<feature type="binding site" evidence="5">
    <location>
        <begin position="87"/>
        <end position="88"/>
    </location>
    <ligand>
        <name>NADPH</name>
        <dbReference type="ChEBI" id="CHEBI:57783"/>
    </ligand>
</feature>
<dbReference type="PANTHER" id="PTHR34354">
    <property type="entry name" value="NADPH-DEPENDENT 7-CYANO-7-DEAZAGUANINE REDUCTASE"/>
    <property type="match status" value="1"/>
</dbReference>
<feature type="active site" description="Proton donor" evidence="5">
    <location>
        <position position="191"/>
    </location>
</feature>
<proteinExistence type="inferred from homology"/>
<keyword evidence="8" id="KW-1185">Reference proteome</keyword>
<keyword evidence="3 5" id="KW-0521">NADP</keyword>
<comment type="similarity">
    <text evidence="5">Belongs to the GTP cyclohydrolase I family. QueF type 2 subfamily.</text>
</comment>
<evidence type="ECO:0000256" key="1">
    <source>
        <dbReference type="ARBA" id="ARBA00022490"/>
    </source>
</evidence>
<feature type="active site" description="Thioimide intermediate" evidence="5">
    <location>
        <position position="184"/>
    </location>
</feature>
<evidence type="ECO:0000256" key="3">
    <source>
        <dbReference type="ARBA" id="ARBA00022857"/>
    </source>
</evidence>
<dbReference type="InterPro" id="IPR050084">
    <property type="entry name" value="NADPH_dep_7-cyano-7-deazaG_red"/>
</dbReference>
<keyword evidence="4 5" id="KW-0560">Oxidoreductase</keyword>
<dbReference type="RefSeq" id="WP_105191730.1">
    <property type="nucleotide sequence ID" value="NZ_PTQZ01000066.1"/>
</dbReference>
<dbReference type="InterPro" id="IPR043133">
    <property type="entry name" value="GTP-CH-I_C/QueF"/>
</dbReference>
<comment type="caution">
    <text evidence="7">The sequence shown here is derived from an EMBL/GenBank/DDBJ whole genome shotgun (WGS) entry which is preliminary data.</text>
</comment>
<sequence length="276" mass="30278">MDLHALTTLGQATVYPDTHDAGLLQPIPRRLAREALGLAGDGAAPLPFIGVDLWTHYELSWLEPGGKPVVAVGEIRVPADSPALIESKSLKLYFNSLNFTRFATPADFTALVEGELSQAAGAPVTLTLLPADAPLRFGGLPGRCLDDLPLSIEDRREPDPGLLRCDPSRIVDETWHSHLLRSNCPVTDQPDWGSVVVRCHGPRIDPDSLLAYLVSFRRHADFHEQCVERIFLDLQALTGAALLTVHARYTRRGGLDINPFRSTAEELAGSWRTVRQ</sequence>
<dbReference type="AlphaFoldDB" id="A0A2P6AT87"/>
<dbReference type="EMBL" id="PTQZ01000066">
    <property type="protein sequence ID" value="PQA46761.1"/>
    <property type="molecule type" value="Genomic_DNA"/>
</dbReference>
<protein>
    <recommendedName>
        <fullName evidence="5">NADPH-dependent 7-cyano-7-deazaguanine reductase</fullName>
        <ecNumber evidence="5">1.7.1.13</ecNumber>
    </recommendedName>
    <alternativeName>
        <fullName evidence="5">7-cyano-7-carbaguanine reductase</fullName>
    </alternativeName>
    <alternativeName>
        <fullName evidence="5">NADPH-dependent nitrile oxidoreductase</fullName>
    </alternativeName>
    <alternativeName>
        <fullName evidence="5">PreQ(0) reductase</fullName>
    </alternativeName>
</protein>
<comment type="catalytic activity">
    <reaction evidence="5">
        <text>7-aminomethyl-7-carbaguanine + 2 NADP(+) = 7-cyano-7-carbaguanine + 2 NADPH + 3 H(+)</text>
        <dbReference type="Rhea" id="RHEA:13409"/>
        <dbReference type="ChEBI" id="CHEBI:15378"/>
        <dbReference type="ChEBI" id="CHEBI:45075"/>
        <dbReference type="ChEBI" id="CHEBI:57783"/>
        <dbReference type="ChEBI" id="CHEBI:58349"/>
        <dbReference type="ChEBI" id="CHEBI:58703"/>
        <dbReference type="EC" id="1.7.1.13"/>
    </reaction>
</comment>
<feature type="binding site" evidence="5">
    <location>
        <begin position="85"/>
        <end position="87"/>
    </location>
    <ligand>
        <name>substrate</name>
    </ligand>
</feature>
<dbReference type="InterPro" id="IPR029500">
    <property type="entry name" value="QueF"/>
</dbReference>
<evidence type="ECO:0000313" key="8">
    <source>
        <dbReference type="Proteomes" id="UP000243900"/>
    </source>
</evidence>
<evidence type="ECO:0000313" key="7">
    <source>
        <dbReference type="EMBL" id="PQA46761.1"/>
    </source>
</evidence>
<keyword evidence="1 5" id="KW-0963">Cytoplasm</keyword>
<evidence type="ECO:0000256" key="2">
    <source>
        <dbReference type="ARBA" id="ARBA00022785"/>
    </source>
</evidence>
<dbReference type="Pfam" id="PF14489">
    <property type="entry name" value="QueF"/>
    <property type="match status" value="1"/>
</dbReference>
<organism evidence="7 8">
    <name type="scientific">Amnimonas aquatica</name>
    <dbReference type="NCBI Taxonomy" id="2094561"/>
    <lineage>
        <taxon>Bacteria</taxon>
        <taxon>Pseudomonadati</taxon>
        <taxon>Pseudomonadota</taxon>
        <taxon>Gammaproteobacteria</taxon>
        <taxon>Moraxellales</taxon>
        <taxon>Moraxellaceae</taxon>
        <taxon>Amnimonas</taxon>
    </lineage>
</organism>
<dbReference type="SUPFAM" id="SSF55620">
    <property type="entry name" value="Tetrahydrobiopterin biosynthesis enzymes-like"/>
    <property type="match status" value="1"/>
</dbReference>
<dbReference type="Proteomes" id="UP000243900">
    <property type="component" value="Unassembled WGS sequence"/>
</dbReference>
<dbReference type="OrthoDB" id="9789995at2"/>
<dbReference type="GO" id="GO:0008616">
    <property type="term" value="P:tRNA queuosine(34) biosynthetic process"/>
    <property type="evidence" value="ECO:0007669"/>
    <property type="project" value="UniProtKB-UniRule"/>
</dbReference>
<comment type="subunit">
    <text evidence="5">Homodimer.</text>
</comment>
<keyword evidence="2 5" id="KW-0671">Queuosine biosynthesis</keyword>
<evidence type="ECO:0000256" key="5">
    <source>
        <dbReference type="HAMAP-Rule" id="MF_00817"/>
    </source>
</evidence>
<dbReference type="InterPro" id="IPR029139">
    <property type="entry name" value="QueF_N"/>
</dbReference>
<dbReference type="InterPro" id="IPR016428">
    <property type="entry name" value="QueF_type2"/>
</dbReference>
<reference evidence="8" key="1">
    <citation type="submission" date="2018-02" db="EMBL/GenBank/DDBJ databases">
        <title>Genome sequencing of Solimonas sp. HR-BB.</title>
        <authorList>
            <person name="Lee Y."/>
            <person name="Jeon C.O."/>
        </authorList>
    </citation>
    <scope>NUCLEOTIDE SEQUENCE [LARGE SCALE GENOMIC DNA]</scope>
    <source>
        <strain evidence="8">HR-E</strain>
    </source>
</reference>
<feature type="domain" description="NADPH-dependent 7-cyano-7-deazaguanine reductase N-terminal" evidence="6">
    <location>
        <begin position="15"/>
        <end position="127"/>
    </location>
</feature>
<accession>A0A2P6AT87</accession>
<gene>
    <name evidence="5" type="primary">queF</name>
    <name evidence="7" type="ORF">C5O18_04170</name>
</gene>
<dbReference type="HAMAP" id="MF_00817">
    <property type="entry name" value="QueF_type2"/>
    <property type="match status" value="1"/>
</dbReference>
<dbReference type="GO" id="GO:0005737">
    <property type="term" value="C:cytoplasm"/>
    <property type="evidence" value="ECO:0007669"/>
    <property type="project" value="UniProtKB-SubCell"/>
</dbReference>
<feature type="binding site" evidence="5">
    <location>
        <begin position="252"/>
        <end position="253"/>
    </location>
    <ligand>
        <name>NADPH</name>
        <dbReference type="ChEBI" id="CHEBI:57783"/>
    </ligand>
</feature>
<comment type="function">
    <text evidence="5">Catalyzes the NADPH-dependent reduction of 7-cyano-7-deazaguanine (preQ0) to 7-aminomethyl-7-deazaguanine (preQ1).</text>
</comment>
<dbReference type="Gene3D" id="3.30.1130.10">
    <property type="match status" value="2"/>
</dbReference>
<evidence type="ECO:0000256" key="4">
    <source>
        <dbReference type="ARBA" id="ARBA00023002"/>
    </source>
</evidence>
<dbReference type="UniPathway" id="UPA00392"/>
<dbReference type="GO" id="GO:0033739">
    <property type="term" value="F:preQ1 synthase activity"/>
    <property type="evidence" value="ECO:0007669"/>
    <property type="project" value="UniProtKB-UniRule"/>
</dbReference>
<evidence type="ECO:0000259" key="6">
    <source>
        <dbReference type="Pfam" id="PF14819"/>
    </source>
</evidence>
<dbReference type="Pfam" id="PF14819">
    <property type="entry name" value="QueF_N"/>
    <property type="match status" value="1"/>
</dbReference>
<dbReference type="PIRSF" id="PIRSF004750">
    <property type="entry name" value="Nitrile_oxidored_YqcD_prd"/>
    <property type="match status" value="1"/>
</dbReference>
<comment type="pathway">
    <text evidence="5">tRNA modification; tRNA-queuosine biosynthesis.</text>
</comment>
<feature type="binding site" evidence="5">
    <location>
        <begin position="223"/>
        <end position="224"/>
    </location>
    <ligand>
        <name>substrate</name>
    </ligand>
</feature>
<dbReference type="NCBIfam" id="TIGR03138">
    <property type="entry name" value="QueF"/>
    <property type="match status" value="1"/>
</dbReference>
<name>A0A2P6AT87_9GAMM</name>
<comment type="subcellular location">
    <subcellularLocation>
        <location evidence="5">Cytoplasm</location>
    </subcellularLocation>
</comment>
<dbReference type="EC" id="1.7.1.13" evidence="5"/>
<dbReference type="PANTHER" id="PTHR34354:SF1">
    <property type="entry name" value="NADPH-DEPENDENT 7-CYANO-7-DEAZAGUANINE REDUCTASE"/>
    <property type="match status" value="1"/>
</dbReference>